<dbReference type="Pfam" id="PF07872">
    <property type="entry name" value="DUF1659"/>
    <property type="match status" value="1"/>
</dbReference>
<dbReference type="RefSeq" id="WP_160361861.1">
    <property type="nucleotide sequence ID" value="NZ_WSRQ01000203.1"/>
</dbReference>
<feature type="domain" description="DUF1659" evidence="1">
    <location>
        <begin position="2"/>
        <end position="73"/>
    </location>
</feature>
<reference evidence="2" key="1">
    <citation type="submission" date="2019-12" db="EMBL/GenBank/DDBJ databases">
        <title>Microbes associate with the intestines of laboratory mice.</title>
        <authorList>
            <person name="Navarre W."/>
            <person name="Wong E."/>
        </authorList>
    </citation>
    <scope>NUCLEOTIDE SEQUENCE</scope>
    <source>
        <strain evidence="2">NM79_F5</strain>
    </source>
</reference>
<accession>A0A964RTH0</accession>
<sequence length="74" mass="7943">MAITKVAESKSLSIEIQSGTDTSGQPTYSKKSFANVRNDVDAQNAYDVAEAIKAVLEQPTRSYFLNSASTLVNA</sequence>
<protein>
    <submittedName>
        <fullName evidence="2">DUF1659 domain-containing protein</fullName>
    </submittedName>
</protein>
<dbReference type="InterPro" id="IPR012454">
    <property type="entry name" value="DUF1659"/>
</dbReference>
<dbReference type="Proteomes" id="UP000656077">
    <property type="component" value="Unassembled WGS sequence"/>
</dbReference>
<name>A0A964RTH0_9CLOT</name>
<evidence type="ECO:0000313" key="2">
    <source>
        <dbReference type="EMBL" id="MVX67485.1"/>
    </source>
</evidence>
<comment type="caution">
    <text evidence="2">The sequence shown here is derived from an EMBL/GenBank/DDBJ whole genome shotgun (WGS) entry which is preliminary data.</text>
</comment>
<gene>
    <name evidence="2" type="ORF">GKZ28_28250</name>
</gene>
<organism evidence="2 3">
    <name type="scientific">Clostridium chromiireducens</name>
    <dbReference type="NCBI Taxonomy" id="225345"/>
    <lineage>
        <taxon>Bacteria</taxon>
        <taxon>Bacillati</taxon>
        <taxon>Bacillota</taxon>
        <taxon>Clostridia</taxon>
        <taxon>Eubacteriales</taxon>
        <taxon>Clostridiaceae</taxon>
        <taxon>Clostridium</taxon>
    </lineage>
</organism>
<dbReference type="AlphaFoldDB" id="A0A964RTH0"/>
<evidence type="ECO:0000259" key="1">
    <source>
        <dbReference type="Pfam" id="PF07872"/>
    </source>
</evidence>
<dbReference type="EMBL" id="WSRQ01000203">
    <property type="protein sequence ID" value="MVX67485.1"/>
    <property type="molecule type" value="Genomic_DNA"/>
</dbReference>
<evidence type="ECO:0000313" key="3">
    <source>
        <dbReference type="Proteomes" id="UP000656077"/>
    </source>
</evidence>
<proteinExistence type="predicted"/>